<dbReference type="AlphaFoldDB" id="A0A6F9EGD7"/>
<sequence length="31" mass="3380">MKSGRDEVRSVPMRNGNAEMIGGLRAMIESS</sequence>
<organism evidence="1 2">
    <name type="scientific">Kyrpidia spormannii</name>
    <dbReference type="NCBI Taxonomy" id="2055160"/>
    <lineage>
        <taxon>Bacteria</taxon>
        <taxon>Bacillati</taxon>
        <taxon>Bacillota</taxon>
        <taxon>Bacilli</taxon>
        <taxon>Bacillales</taxon>
        <taxon>Alicyclobacillaceae</taxon>
        <taxon>Kyrpidia</taxon>
    </lineage>
</organism>
<accession>A0A6F9EGD7</accession>
<name>A0A6F9EGD7_9BACL</name>
<dbReference type="EMBL" id="LR792683">
    <property type="protein sequence ID" value="CAB3395558.1"/>
    <property type="molecule type" value="Genomic_DNA"/>
</dbReference>
<evidence type="ECO:0000313" key="2">
    <source>
        <dbReference type="Proteomes" id="UP000502196"/>
    </source>
</evidence>
<dbReference type="Proteomes" id="UP000502196">
    <property type="component" value="Chromosome"/>
</dbReference>
<protein>
    <submittedName>
        <fullName evidence="1">Uncharacterized protein</fullName>
    </submittedName>
</protein>
<reference evidence="1 2" key="1">
    <citation type="submission" date="2020-04" db="EMBL/GenBank/DDBJ databases">
        <authorList>
            <person name="Hogendoorn C."/>
        </authorList>
    </citation>
    <scope>NUCLEOTIDE SEQUENCE [LARGE SCALE GENOMIC DNA]</scope>
    <source>
        <strain evidence="1">COOX1</strain>
    </source>
</reference>
<gene>
    <name evidence="1" type="ORF">COOX1_2972</name>
</gene>
<proteinExistence type="predicted"/>
<evidence type="ECO:0000313" key="1">
    <source>
        <dbReference type="EMBL" id="CAB3395558.1"/>
    </source>
</evidence>